<dbReference type="InterPro" id="IPR036691">
    <property type="entry name" value="Endo/exonu/phosph_ase_sf"/>
</dbReference>
<keyword evidence="2" id="KW-0808">Transferase</keyword>
<dbReference type="Pfam" id="PF03372">
    <property type="entry name" value="Exo_endo_phos"/>
    <property type="match status" value="1"/>
</dbReference>
<keyword evidence="2" id="KW-0548">Nucleotidyltransferase</keyword>
<dbReference type="PANTHER" id="PTHR36688:SF2">
    <property type="entry name" value="ENDONUCLEASE_EXONUCLEASE_PHOSPHATASE DOMAIN-CONTAINING PROTEIN"/>
    <property type="match status" value="1"/>
</dbReference>
<sequence length="898" mass="102658">MDPPTSVQSLRIASWNVDGFRGRKIELKELLPRLDVDVMAIQETKVEDAHTVRIPGYLVYRRDRNRHGGGVALLVKRGIDHHMLQVPQLENMEAAAVSIRTRRYGDIAVVTCYQPPQLPLTDHDLRAVLETWPQTVAIGDFNAKSPEWHSTTTTTRGRVLLQFLQNHEDVAAYGPDGPTYYGAVGRPDVLDIALLRAIPMDADLTTHYEGATNHAPILLTLGDERRGEDTVAKRRTDWGLFRAEMQRICAPIPVIRDAADLEAAIASLETDIHTALEASTTETTERRIANYAGELPLMLQDLIRERRAAKRRATRTAHPRDKQTLNQLNRRVKAALEEHYQDSWQRHLESLNPEDRSLWTMQRALRTTRKPMPPIHGENGIVYTRYEKAEAFADSLELQCRENLLDDEDEDHADEVERRVRRYRRQPDRDDIRPATPEEVRDILRRLNPRKAPGCDQIGNRILRKLPHKGVMALLNIVNAILRLRRFPARWKKADVIFPKPGKNLTFAASYRPISLLPMMSKVAERIILTRLRESSDELRVIPDEQFAYRSGHSTEQQILRLVEHLSAGFNNRESTAAVFLDVAKAFDRVWHDGLLAKMLDFGYPVGLVKLVESFLRGRKLRAKVEGALSTYRDVEAGVPQGAVLSPHLFNIYTSDMPRTERTTVCLYADDTAITARSLNPDMAKRYLQRAVSQLEDWCNRWKVAINPEKSTGIMFSRRYQTRPQGHVKFNGEDIQWATTVKYLGVTLDRTLTWKPHVEAVTRKAKMVRAKLYPLLCRDSRLCLRNKLTLIRAVLQPQLTYAGTAWGHAAKTHLARVQAVENIALRCATGAPWFVRNSDIRRDLGFTSALEAIRERARKLFERAEIHSNPLIRNAVDYRPEEAAGRRRRPRHQLLDAG</sequence>
<keyword evidence="2" id="KW-0695">RNA-directed DNA polymerase</keyword>
<evidence type="ECO:0000259" key="1">
    <source>
        <dbReference type="PROSITE" id="PS50878"/>
    </source>
</evidence>
<dbReference type="PROSITE" id="PS50878">
    <property type="entry name" value="RT_POL"/>
    <property type="match status" value="1"/>
</dbReference>
<dbReference type="GO" id="GO:0003964">
    <property type="term" value="F:RNA-directed DNA polymerase activity"/>
    <property type="evidence" value="ECO:0007669"/>
    <property type="project" value="UniProtKB-KW"/>
</dbReference>
<dbReference type="InterPro" id="IPR043502">
    <property type="entry name" value="DNA/RNA_pol_sf"/>
</dbReference>
<name>V5GNF3_ANOGL</name>
<dbReference type="SUPFAM" id="SSF56672">
    <property type="entry name" value="DNA/RNA polymerases"/>
    <property type="match status" value="1"/>
</dbReference>
<reference evidence="2" key="1">
    <citation type="submission" date="2013-07" db="EMBL/GenBank/DDBJ databases">
        <title>Midgut Transcriptome Profiling of Anoplphora glabripennis, a Lignocellulose Degrading, Wood-Boring Cerambycid.</title>
        <authorList>
            <person name="Scully E.D."/>
            <person name="Hoover K."/>
            <person name="Carlson J.E."/>
            <person name="Tien M."/>
            <person name="Geib S.M."/>
        </authorList>
    </citation>
    <scope>NUCLEOTIDE SEQUENCE</scope>
</reference>
<gene>
    <name evidence="2" type="primary">RTXE</name>
</gene>
<dbReference type="EMBL" id="GALX01005359">
    <property type="protein sequence ID" value="JAB63107.1"/>
    <property type="molecule type" value="Transcribed_RNA"/>
</dbReference>
<dbReference type="AlphaFoldDB" id="V5GNF3"/>
<dbReference type="InterPro" id="IPR052560">
    <property type="entry name" value="RdDP_mobile_element"/>
</dbReference>
<organism evidence="2">
    <name type="scientific">Anoplophora glabripennis</name>
    <name type="common">Asian longhorn beetle</name>
    <name type="synonym">Anoplophora nobilis</name>
    <dbReference type="NCBI Taxonomy" id="217634"/>
    <lineage>
        <taxon>Eukaryota</taxon>
        <taxon>Metazoa</taxon>
        <taxon>Ecdysozoa</taxon>
        <taxon>Arthropoda</taxon>
        <taxon>Hexapoda</taxon>
        <taxon>Insecta</taxon>
        <taxon>Pterygota</taxon>
        <taxon>Neoptera</taxon>
        <taxon>Endopterygota</taxon>
        <taxon>Coleoptera</taxon>
        <taxon>Polyphaga</taxon>
        <taxon>Cucujiformia</taxon>
        <taxon>Chrysomeloidea</taxon>
        <taxon>Cerambycidae</taxon>
        <taxon>Lamiinae</taxon>
        <taxon>Lamiini</taxon>
        <taxon>Anoplophora</taxon>
    </lineage>
</organism>
<protein>
    <submittedName>
        <fullName evidence="2">Putative RNA-directed DNA polymerase from transposon X-element</fullName>
    </submittedName>
</protein>
<dbReference type="InterPro" id="IPR000477">
    <property type="entry name" value="RT_dom"/>
</dbReference>
<accession>V5GNF3</accession>
<dbReference type="PANTHER" id="PTHR36688">
    <property type="entry name" value="ENDO/EXONUCLEASE/PHOSPHATASE DOMAIN-CONTAINING PROTEIN"/>
    <property type="match status" value="1"/>
</dbReference>
<dbReference type="SUPFAM" id="SSF56219">
    <property type="entry name" value="DNase I-like"/>
    <property type="match status" value="1"/>
</dbReference>
<proteinExistence type="predicted"/>
<dbReference type="CDD" id="cd01650">
    <property type="entry name" value="RT_nLTR_like"/>
    <property type="match status" value="1"/>
</dbReference>
<dbReference type="Pfam" id="PF00078">
    <property type="entry name" value="RVT_1"/>
    <property type="match status" value="1"/>
</dbReference>
<dbReference type="InterPro" id="IPR005135">
    <property type="entry name" value="Endo/exonuclease/phosphatase"/>
</dbReference>
<dbReference type="Gene3D" id="3.60.10.10">
    <property type="entry name" value="Endonuclease/exonuclease/phosphatase"/>
    <property type="match status" value="1"/>
</dbReference>
<evidence type="ECO:0000313" key="2">
    <source>
        <dbReference type="EMBL" id="JAB63107.1"/>
    </source>
</evidence>
<feature type="domain" description="Reverse transcriptase" evidence="1">
    <location>
        <begin position="479"/>
        <end position="748"/>
    </location>
</feature>